<name>A0ABQ3UMQ9_9CHLR</name>
<dbReference type="RefSeq" id="WP_201370761.1">
    <property type="nucleotide sequence ID" value="NZ_BNJG01000001.1"/>
</dbReference>
<protein>
    <submittedName>
        <fullName evidence="1">Uncharacterized protein</fullName>
    </submittedName>
</protein>
<proteinExistence type="predicted"/>
<gene>
    <name evidence="1" type="ORF">KSB_24740</name>
</gene>
<accession>A0ABQ3UMQ9</accession>
<organism evidence="1 2">
    <name type="scientific">Ktedonobacter robiniae</name>
    <dbReference type="NCBI Taxonomy" id="2778365"/>
    <lineage>
        <taxon>Bacteria</taxon>
        <taxon>Bacillati</taxon>
        <taxon>Chloroflexota</taxon>
        <taxon>Ktedonobacteria</taxon>
        <taxon>Ktedonobacterales</taxon>
        <taxon>Ktedonobacteraceae</taxon>
        <taxon>Ktedonobacter</taxon>
    </lineage>
</organism>
<dbReference type="EMBL" id="BNJG01000001">
    <property type="protein sequence ID" value="GHO53999.1"/>
    <property type="molecule type" value="Genomic_DNA"/>
</dbReference>
<reference evidence="1 2" key="1">
    <citation type="journal article" date="2021" name="Int. J. Syst. Evol. Microbiol.">
        <title>Reticulibacter mediterranei gen. nov., sp. nov., within the new family Reticulibacteraceae fam. nov., and Ktedonospora formicarum gen. nov., sp. nov., Ktedonobacter robiniae sp. nov., Dictyobacter formicarum sp. nov. and Dictyobacter arantiisoli sp. nov., belonging to the class Ktedonobacteria.</title>
        <authorList>
            <person name="Yabe S."/>
            <person name="Zheng Y."/>
            <person name="Wang C.M."/>
            <person name="Sakai Y."/>
            <person name="Abe K."/>
            <person name="Yokota A."/>
            <person name="Donadio S."/>
            <person name="Cavaletti L."/>
            <person name="Monciardini P."/>
        </authorList>
    </citation>
    <scope>NUCLEOTIDE SEQUENCE [LARGE SCALE GENOMIC DNA]</scope>
    <source>
        <strain evidence="1 2">SOSP1-30</strain>
    </source>
</reference>
<evidence type="ECO:0000313" key="2">
    <source>
        <dbReference type="Proteomes" id="UP000654345"/>
    </source>
</evidence>
<keyword evidence="2" id="KW-1185">Reference proteome</keyword>
<dbReference type="Proteomes" id="UP000654345">
    <property type="component" value="Unassembled WGS sequence"/>
</dbReference>
<comment type="caution">
    <text evidence="1">The sequence shown here is derived from an EMBL/GenBank/DDBJ whole genome shotgun (WGS) entry which is preliminary data.</text>
</comment>
<evidence type="ECO:0000313" key="1">
    <source>
        <dbReference type="EMBL" id="GHO53999.1"/>
    </source>
</evidence>
<sequence length="351" mass="38478">MDKQFDHNAMAPGSESRLAQWLLQLLREPKSDAGTPAAASRHGARPGHRPEALLELQVESSYHLPFYQQLPDFVLAQLRGDEEATLRYATLLYHLVGCAECHQAYLEIYDAMGVALHGTDTYAMYGLGGNRGAGVTPQRMLGHLCRTLISQAEAILKQARRSHQDDAEAARALLQLALRMSARIGQSTIRQSATQDLVRVATLAQGPAVPPGSGVQVYQYTPTLTGAGARGKTVRRADVLSRPLEQPVIHLQAKGLHGSITQRERTLELHLQHLDPQTYGQRLLVTVPLGSLIEPVRWRGGNPLAIRSEQPVDAQGSLVMTLGETDLNLSDPEEHNLLETLFLLLEVRVSA</sequence>